<comment type="caution">
    <text evidence="4">The sequence shown here is derived from an EMBL/GenBank/DDBJ whole genome shotgun (WGS) entry which is preliminary data.</text>
</comment>
<keyword evidence="2" id="KW-0732">Signal</keyword>
<evidence type="ECO:0000259" key="3">
    <source>
        <dbReference type="Pfam" id="PF13488"/>
    </source>
</evidence>
<protein>
    <recommendedName>
        <fullName evidence="3">Glycine zipper domain-containing protein</fullName>
    </recommendedName>
</protein>
<dbReference type="InterPro" id="IPR039567">
    <property type="entry name" value="Gly-zipper"/>
</dbReference>
<evidence type="ECO:0000313" key="5">
    <source>
        <dbReference type="Proteomes" id="UP001197609"/>
    </source>
</evidence>
<dbReference type="Proteomes" id="UP001197609">
    <property type="component" value="Unassembled WGS sequence"/>
</dbReference>
<feature type="chain" id="PRO_5042482552" description="Glycine zipper domain-containing protein" evidence="2">
    <location>
        <begin position="25"/>
        <end position="173"/>
    </location>
</feature>
<dbReference type="Pfam" id="PF13488">
    <property type="entry name" value="Gly-zipper_Omp"/>
    <property type="match status" value="1"/>
</dbReference>
<reference evidence="4 5" key="1">
    <citation type="journal article" date="2021" name="bioRxiv">
        <title>Unraveling nitrogen, sulfur and carbon metabolic pathways and microbial community transcriptional responses to substrate deprivation and toxicity stresses in a bioreactor mimicking anoxic brackish coastal sediment conditions.</title>
        <authorList>
            <person name="Martins P.D."/>
            <person name="Echeveste M.J."/>
            <person name="Arshad A."/>
            <person name="Kurth J."/>
            <person name="Ouboter H."/>
            <person name="Jetten M.S.M."/>
            <person name="Welte C.U."/>
        </authorList>
    </citation>
    <scope>NUCLEOTIDE SEQUENCE [LARGE SCALE GENOMIC DNA]</scope>
    <source>
        <strain evidence="4">MAG_38</strain>
    </source>
</reference>
<feature type="region of interest" description="Disordered" evidence="1">
    <location>
        <begin position="74"/>
        <end position="98"/>
    </location>
</feature>
<feature type="domain" description="Glycine zipper" evidence="3">
    <location>
        <begin position="31"/>
        <end position="74"/>
    </location>
</feature>
<dbReference type="AlphaFoldDB" id="A0AAJ1AL55"/>
<feature type="compositionally biased region" description="Low complexity" evidence="1">
    <location>
        <begin position="85"/>
        <end position="98"/>
    </location>
</feature>
<name>A0AAJ1AL55_9BACT</name>
<evidence type="ECO:0000313" key="4">
    <source>
        <dbReference type="EMBL" id="MBZ0160217.1"/>
    </source>
</evidence>
<organism evidence="4 5">
    <name type="scientific">Candidatus Methylomirabilis tolerans</name>
    <dbReference type="NCBI Taxonomy" id="3123416"/>
    <lineage>
        <taxon>Bacteria</taxon>
        <taxon>Candidatus Methylomirabilota</taxon>
        <taxon>Candidatus Methylomirabilia</taxon>
        <taxon>Candidatus Methylomirabilales</taxon>
        <taxon>Candidatus Methylomirabilaceae</taxon>
        <taxon>Candidatus Methylomirabilis</taxon>
    </lineage>
</organism>
<sequence length="173" mass="17523">MKYSIAITAIFLLMLAGCATPPTARESGALGGAAIGAATGVALGGIAGDPEKGAAIGAAVGAVTGALTGDAVQSEQADRAHASRYPYTTSPYSPPGGTLQIEVTPEDTEILIDGRRIGMAKEFHGPAIVPAPAGPHLVELHYRGFSVTSHIMVPPQATVSLRRDLTPSSQALP</sequence>
<feature type="signal peptide" evidence="2">
    <location>
        <begin position="1"/>
        <end position="24"/>
    </location>
</feature>
<accession>A0AAJ1AL55</accession>
<evidence type="ECO:0000256" key="1">
    <source>
        <dbReference type="SAM" id="MobiDB-lite"/>
    </source>
</evidence>
<evidence type="ECO:0000256" key="2">
    <source>
        <dbReference type="SAM" id="SignalP"/>
    </source>
</evidence>
<dbReference type="PROSITE" id="PS51257">
    <property type="entry name" value="PROKAR_LIPOPROTEIN"/>
    <property type="match status" value="1"/>
</dbReference>
<gene>
    <name evidence="4" type="ORF">K8G79_08795</name>
</gene>
<proteinExistence type="predicted"/>
<dbReference type="EMBL" id="JAIOIU010000104">
    <property type="protein sequence ID" value="MBZ0160217.1"/>
    <property type="molecule type" value="Genomic_DNA"/>
</dbReference>